<sequence length="818" mass="90885">MARRQPSTNENQLSLFDMLQSTAESQPERRLTLTLTDIGGGAGIFISDEGKDRLNDHAKTLGNEELADAYFQAVRDFEEAGLEGSDRSHLIHNAYLAELSRRRLVRTQPRGLKPIAPPEGQPLSIVPWGTGPEQYHLARLELDPTGPVQAVVASLAQDYQTLLIKQLGLTQEEARHRYEAERGAITLSPGEIDQLTEETADLDTSTESTPHPDPVTFNPQNRLPIPQGVRGRAEANIAAIELLRQLETDQRWATADEQQVLAGYTSWGAASAIFNRADTSYTDLRERLAAVTTPDEYRRMEEATLTAFFTSDEIIRPLWSALTTAGYTDGPVLEPGSGTGNFLAHAPHTAEIIGVKIDPITASISRQLYPDAHIVNTGFERFQPIDESFVAAIGNVPFGDFRLHDPQHNPESHSIHNHFIVKSLNLVQPGGYVAVVTSSFTSDSLSSDARQDMIARADLVTATRLPAGAFRDVAGTDVGTDILVFRKRIDGEQPTDRSARFLEIDQMTLDDGTTLKVNGVPVDNPAAILGEASVARNRWGKPYLKVTGTGDDLETRLTDHLTREIERARGNQLALEARPATTAQQITESAADRESVTPGTIRYIDRDGKTQFQNFDASTGRWEDIKRTPGTDEAEWKALIDLRDTTTALRNAYRHRDESVDDLRNQLNEQYDSYVSSYGALNRFEHPKPKPPTKTQQSSRYNQLVAEWRAANGEGAPTQPPTDLAEQLRDDAAQPITPETKVLKHIGALRYDLHIYSLLAIEVFDEDTQNLIPVQGRYDGRHTVYRHIPQRFSLADVLLFQPDTTTTDEGSFDVRFEE</sequence>
<dbReference type="EMBL" id="JADQUG010000020">
    <property type="protein sequence ID" value="MBG9354213.1"/>
    <property type="molecule type" value="Genomic_DNA"/>
</dbReference>
<keyword evidence="3" id="KW-1185">Reference proteome</keyword>
<gene>
    <name evidence="2" type="ORF">I4J41_06225</name>
</gene>
<evidence type="ECO:0000313" key="2">
    <source>
        <dbReference type="EMBL" id="MBG9354213.1"/>
    </source>
</evidence>
<evidence type="ECO:0000256" key="1">
    <source>
        <dbReference type="SAM" id="MobiDB-lite"/>
    </source>
</evidence>
<dbReference type="Proteomes" id="UP000615580">
    <property type="component" value="Unassembled WGS sequence"/>
</dbReference>
<dbReference type="InterPro" id="IPR029063">
    <property type="entry name" value="SAM-dependent_MTases_sf"/>
</dbReference>
<organism evidence="2 3">
    <name type="scientific">Corynebacterium belfantii</name>
    <dbReference type="NCBI Taxonomy" id="2014537"/>
    <lineage>
        <taxon>Bacteria</taxon>
        <taxon>Bacillati</taxon>
        <taxon>Actinomycetota</taxon>
        <taxon>Actinomycetes</taxon>
        <taxon>Mycobacteriales</taxon>
        <taxon>Corynebacteriaceae</taxon>
        <taxon>Corynebacterium</taxon>
    </lineage>
</organism>
<reference evidence="2 3" key="1">
    <citation type="journal article" date="2020" name="J. Clin. Microbiol.">
        <title>Assessing the Genetic Diversity of Austrian Corynebacterium diphtheriae Clinical Isolates, 2011-2019.</title>
        <authorList>
            <person name="Schaeffer J."/>
            <person name="Huhulescu S."/>
            <person name="Stoeger A."/>
            <person name="Allerberger F."/>
            <person name="Ruppitsch W."/>
        </authorList>
    </citation>
    <scope>NUCLEOTIDE SEQUENCE [LARGE SCALE GENOMIC DNA]</scope>
    <source>
        <strain evidence="2 3">04-17</strain>
    </source>
</reference>
<dbReference type="CDD" id="cd02440">
    <property type="entry name" value="AdoMet_MTases"/>
    <property type="match status" value="1"/>
</dbReference>
<feature type="region of interest" description="Disordered" evidence="1">
    <location>
        <begin position="199"/>
        <end position="222"/>
    </location>
</feature>
<dbReference type="RefSeq" id="WP_088267596.1">
    <property type="nucleotide sequence ID" value="NZ_CBCSFR010000026.1"/>
</dbReference>
<dbReference type="SUPFAM" id="SSF53335">
    <property type="entry name" value="S-adenosyl-L-methionine-dependent methyltransferases"/>
    <property type="match status" value="1"/>
</dbReference>
<comment type="caution">
    <text evidence="2">The sequence shown here is derived from an EMBL/GenBank/DDBJ whole genome shotgun (WGS) entry which is preliminary data.</text>
</comment>
<dbReference type="InterPro" id="IPR052933">
    <property type="entry name" value="DNA_Protect_Modify"/>
</dbReference>
<evidence type="ECO:0000313" key="3">
    <source>
        <dbReference type="Proteomes" id="UP000615580"/>
    </source>
</evidence>
<protein>
    <submittedName>
        <fullName evidence="2">Uncharacterized protein</fullName>
    </submittedName>
</protein>
<dbReference type="Gene3D" id="3.40.50.150">
    <property type="entry name" value="Vaccinia Virus protein VP39"/>
    <property type="match status" value="1"/>
</dbReference>
<proteinExistence type="predicted"/>
<dbReference type="PANTHER" id="PTHR41313">
    <property type="entry name" value="ADENINE-SPECIFIC METHYLTRANSFERASE"/>
    <property type="match status" value="1"/>
</dbReference>
<name>A0ABS0LBZ8_9CORY</name>
<dbReference type="PRINTS" id="PR00507">
    <property type="entry name" value="N12N6MTFRASE"/>
</dbReference>
<dbReference type="PANTHER" id="PTHR41313:SF1">
    <property type="entry name" value="DNA METHYLASE ADENINE-SPECIFIC DOMAIN-CONTAINING PROTEIN"/>
    <property type="match status" value="1"/>
</dbReference>
<accession>A0ABS0LBZ8</accession>